<protein>
    <recommendedName>
        <fullName evidence="3">Transposase (putative) gypsy type domain-containing protein</fullName>
    </recommendedName>
</protein>
<evidence type="ECO:0000256" key="1">
    <source>
        <dbReference type="SAM" id="Coils"/>
    </source>
</evidence>
<accession>A0A835E6N5</accession>
<dbReference type="EMBL" id="JACEFO010002351">
    <property type="protein sequence ID" value="KAF8664320.1"/>
    <property type="molecule type" value="Genomic_DNA"/>
</dbReference>
<feature type="region of interest" description="Disordered" evidence="2">
    <location>
        <begin position="1450"/>
        <end position="1485"/>
    </location>
</feature>
<reference evidence="4" key="1">
    <citation type="submission" date="2020-07" db="EMBL/GenBank/DDBJ databases">
        <title>Genome sequence and genetic diversity analysis of an under-domesticated orphan crop, white fonio (Digitaria exilis).</title>
        <authorList>
            <person name="Bennetzen J.L."/>
            <person name="Chen S."/>
            <person name="Ma X."/>
            <person name="Wang X."/>
            <person name="Yssel A.E.J."/>
            <person name="Chaluvadi S.R."/>
            <person name="Johnson M."/>
            <person name="Gangashetty P."/>
            <person name="Hamidou F."/>
            <person name="Sanogo M.D."/>
            <person name="Zwaenepoel A."/>
            <person name="Wallace J."/>
            <person name="Van De Peer Y."/>
            <person name="Van Deynze A."/>
        </authorList>
    </citation>
    <scope>NUCLEOTIDE SEQUENCE</scope>
    <source>
        <tissue evidence="4">Leaves</tissue>
    </source>
</reference>
<organism evidence="4 5">
    <name type="scientific">Digitaria exilis</name>
    <dbReference type="NCBI Taxonomy" id="1010633"/>
    <lineage>
        <taxon>Eukaryota</taxon>
        <taxon>Viridiplantae</taxon>
        <taxon>Streptophyta</taxon>
        <taxon>Embryophyta</taxon>
        <taxon>Tracheophyta</taxon>
        <taxon>Spermatophyta</taxon>
        <taxon>Magnoliopsida</taxon>
        <taxon>Liliopsida</taxon>
        <taxon>Poales</taxon>
        <taxon>Poaceae</taxon>
        <taxon>PACMAD clade</taxon>
        <taxon>Panicoideae</taxon>
        <taxon>Panicodae</taxon>
        <taxon>Paniceae</taxon>
        <taxon>Anthephorinae</taxon>
        <taxon>Digitaria</taxon>
    </lineage>
</organism>
<evidence type="ECO:0000313" key="4">
    <source>
        <dbReference type="EMBL" id="KAF8664320.1"/>
    </source>
</evidence>
<dbReference type="InterPro" id="IPR007321">
    <property type="entry name" value="Transposase_28"/>
</dbReference>
<feature type="compositionally biased region" description="Basic residues" evidence="2">
    <location>
        <begin position="1341"/>
        <end position="1351"/>
    </location>
</feature>
<feature type="compositionally biased region" description="Pro residues" evidence="2">
    <location>
        <begin position="1468"/>
        <end position="1478"/>
    </location>
</feature>
<evidence type="ECO:0000259" key="3">
    <source>
        <dbReference type="Pfam" id="PF04195"/>
    </source>
</evidence>
<feature type="region of interest" description="Disordered" evidence="2">
    <location>
        <begin position="626"/>
        <end position="647"/>
    </location>
</feature>
<feature type="region of interest" description="Disordered" evidence="2">
    <location>
        <begin position="420"/>
        <end position="468"/>
    </location>
</feature>
<comment type="caution">
    <text evidence="4">The sequence shown here is derived from an EMBL/GenBank/DDBJ whole genome shotgun (WGS) entry which is preliminary data.</text>
</comment>
<keyword evidence="1" id="KW-0175">Coiled coil</keyword>
<gene>
    <name evidence="4" type="ORF">HU200_054870</name>
</gene>
<keyword evidence="5" id="KW-1185">Reference proteome</keyword>
<feature type="region of interest" description="Disordered" evidence="2">
    <location>
        <begin position="1"/>
        <end position="70"/>
    </location>
</feature>
<evidence type="ECO:0000313" key="5">
    <source>
        <dbReference type="Proteomes" id="UP000636709"/>
    </source>
</evidence>
<dbReference type="PANTHER" id="PTHR33026">
    <property type="entry name" value="OS06G0360600 PROTEIN"/>
    <property type="match status" value="1"/>
</dbReference>
<proteinExistence type="predicted"/>
<evidence type="ECO:0000256" key="2">
    <source>
        <dbReference type="SAM" id="MobiDB-lite"/>
    </source>
</evidence>
<dbReference type="Pfam" id="PF04195">
    <property type="entry name" value="Transposase_28"/>
    <property type="match status" value="1"/>
</dbReference>
<name>A0A835E6N5_9POAL</name>
<feature type="compositionally biased region" description="Basic and acidic residues" evidence="2">
    <location>
        <begin position="1215"/>
        <end position="1249"/>
    </location>
</feature>
<feature type="region of interest" description="Disordered" evidence="2">
    <location>
        <begin position="1180"/>
        <end position="1265"/>
    </location>
</feature>
<dbReference type="PANTHER" id="PTHR33026:SF7">
    <property type="entry name" value="OS03G0100275 PROTEIN"/>
    <property type="match status" value="1"/>
</dbReference>
<feature type="coiled-coil region" evidence="1">
    <location>
        <begin position="209"/>
        <end position="250"/>
    </location>
</feature>
<sequence length="1730" mass="187388">MAKSFQTDPAQPAPQMEDDVQGDPVWVCLSDDEDVSGPASPTADVEGNPDGTADEGDKVYDDEKDDEEEPKVEMITSITELGAFPLLLEDVLEALGNYTRPLYITTYSSAANYQEYYHTQVHVRAQMENASRFRTWSIHESSLLHTSYEAAISDAARRAVPSISHQFQRELSRTEYRHLPRRHPGTEQTVVVGGGPTADPRLNVLARVTAALNTDMEGVINELAEAQERIAELEEQLAEQQGQGDDDERMANAWSPPRKKLRYGAPFSFPFSFSRPNSLALPRPSSFSAHRSLLLSFLSLTCGPAVSVSSSPSRVRAGLRRVHGDPVSTSFPWRSSWGFLGLYKPPPELSFPSTQASSFRVALVAIAAANPRVKPPPRFEPSRSPSPLPSRNEAAELFFPLSLALPSSHGVAVVTEPPLVAESSHPRDSPISGKAPPRAAVSGSQRRRAVRLRSDENGPFEGDQDQVYEEEPPQYFEQGKSEDFLVVWDPITDDRRELPLPPRFTFTWTTAVLCAATGDCDHLDCHRGGPFVVVFLGSGGTSSPFIAQGEDGFTTSFYLITLVGLTLPTCAADDPFLGCHVSFTFPSAASRAAARMQLPFPNRSAADQLYQMAGGQVMSGVGREKDVCPTASKSQGSGMTDMPDSRPSLIDRRVGGRARRNCLTPCSPEPSAGRATLTVGPYSMTPTVAPDLAEESPSSHGGRIFKGSFFFIPCLSTMTPGIFKDVTWTPAHQITGGPTLFAKGQAEGSCSVPLAAKFLPFCLQRLATHAPHELAHIPFVLPGPVAGIRLGPRIMAAYLAAPDLTSRSWWARHGVRAWRWVNALIRRLVPRKHVGAEGARSCAPSMRPPATPPPIYKGTTAYRSTLLVPRCRFHLFASLAPRLLRNTNPCASSPLKPAIVDMATRGSSSSAQLRPWARSSASVPALESLVSRGLLCPRTSDEEWISPPLSHKTPSPPAGYVVSFMAYHVRGFAMPAHRFLHEVLHHFGVELHALAPNGVQQMANFVALCEGYLGIDLDFHHFLLFFKAALVRPHGILAPEAVPRGHFPRSELRGSIEGWNKGWFYLKNHAGAALPPFDPTSTPSTKDLAYWQYGPEAADRKKLKLHLECLAKLRSCSLTGIGIAEAFHRRRVAPLMARRLRHFEMHPTTTKAELRPNLVSRVFPSEDEIRARLAELVDSSRAASMSIPTPGQPPMLPRPGAMDLSHEASGGLPRKNREADRKRKRDDTARRLRTQERRRERERKERLGEEVGSDLASSCDEEENLGGHSPLLGDCTMEAFVAHGELPTVPIVVEELPSPPPSAPPAMASRTRSSSRPMQLEQVCLRPSYCSALSVSVEARHPHKGRPRKLGRPTQVRPGPKDWPHLPPLRRGAFPDDRHPASAGPFPPVVQAAGTGVTYVLATSPVAGEAADTAEQATDVGASAVAVAGDEPGAGAMVCALEPFPTAGAPAEGATMGPSGEAPLASPVAPPASEPPAANPRDGVEASRWSMKDLFGEAEARARSESEPPAASSAFTLVSVLAPPSSASLAEPCPRRTSPWKRRTRRSTVCSRPFLLARSTFHTAALKSRVADGITHRTTLLSRFGMLRDAAGAVLSRLGFPLSEDIERLPGDLHRAAECCGELRAVAEPMSGDPARLPAELDQVPARVGALAKQSLVRGVQEAFTLVRSHYDGIHFDRMAAGFPIDFTSEALDAMAEEVKVPAERFANGLVPTTDAEGNPMDGADPDQAL</sequence>
<dbReference type="Proteomes" id="UP000636709">
    <property type="component" value="Unassembled WGS sequence"/>
</dbReference>
<dbReference type="OrthoDB" id="721536at2759"/>
<feature type="region of interest" description="Disordered" evidence="2">
    <location>
        <begin position="1710"/>
        <end position="1730"/>
    </location>
</feature>
<feature type="domain" description="Transposase (putative) gypsy type" evidence="3">
    <location>
        <begin position="962"/>
        <end position="1028"/>
    </location>
</feature>
<feature type="region of interest" description="Disordered" evidence="2">
    <location>
        <begin position="1339"/>
        <end position="1377"/>
    </location>
</feature>